<organism evidence="2 3">
    <name type="scientific">Pedobacter gandavensis</name>
    <dbReference type="NCBI Taxonomy" id="2679963"/>
    <lineage>
        <taxon>Bacteria</taxon>
        <taxon>Pseudomonadati</taxon>
        <taxon>Bacteroidota</taxon>
        <taxon>Sphingobacteriia</taxon>
        <taxon>Sphingobacteriales</taxon>
        <taxon>Sphingobacteriaceae</taxon>
        <taxon>Pedobacter</taxon>
    </lineage>
</organism>
<protein>
    <recommendedName>
        <fullName evidence="4">Phosphatidylcholine 1-acylhydrolase</fullName>
    </recommendedName>
</protein>
<name>A0ABR6EYR9_9SPHI</name>
<evidence type="ECO:0008006" key="4">
    <source>
        <dbReference type="Google" id="ProtNLM"/>
    </source>
</evidence>
<keyword evidence="1" id="KW-0732">Signal</keyword>
<gene>
    <name evidence="2" type="ORF">GM920_15905</name>
</gene>
<keyword evidence="3" id="KW-1185">Reference proteome</keyword>
<dbReference type="EMBL" id="WNXC01000006">
    <property type="protein sequence ID" value="MBB2150382.1"/>
    <property type="molecule type" value="Genomic_DNA"/>
</dbReference>
<evidence type="ECO:0000313" key="2">
    <source>
        <dbReference type="EMBL" id="MBB2150382.1"/>
    </source>
</evidence>
<dbReference type="RefSeq" id="WP_182959317.1">
    <property type="nucleotide sequence ID" value="NZ_WNXC01000006.1"/>
</dbReference>
<proteinExistence type="predicted"/>
<dbReference type="Proteomes" id="UP000636110">
    <property type="component" value="Unassembled WGS sequence"/>
</dbReference>
<feature type="chain" id="PRO_5045836450" description="Phosphatidylcholine 1-acylhydrolase" evidence="1">
    <location>
        <begin position="21"/>
        <end position="297"/>
    </location>
</feature>
<sequence>MKILSVMLLSCALSLGTVMAQNQQEINNDFIQLYKENAELSYLSPKGELGAPGKYVINGRLTTSYFLLATEKLPIAFAVVPDFTVRVREERSAGVRTPSFRLGGTLFVRLDRSLPNYKYATLSYTHHSNGQDGEALNPDGSINTINGNFTTNYLTASYHFGTDVNKQKAKGYYALNHEAGFEWHKWFSYEKALKHDYGFSRFIYKFSLRNYQPAKEQWRLNAEISYAVNPMTEYELAAIKKRLNAELSYHYSFPFMNNAYLMVAAGYYGEDPYNIYYRDKYSYVRFGVSSGILRGKK</sequence>
<reference evidence="2 3" key="1">
    <citation type="submission" date="2019-11" db="EMBL/GenBank/DDBJ databases">
        <title>Description of Pedobacter sp. LMG 31462T.</title>
        <authorList>
            <person name="Carlier A."/>
            <person name="Qi S."/>
            <person name="Vandamme P."/>
        </authorList>
    </citation>
    <scope>NUCLEOTIDE SEQUENCE [LARGE SCALE GENOMIC DNA]</scope>
    <source>
        <strain evidence="2 3">LMG 31462</strain>
    </source>
</reference>
<evidence type="ECO:0000256" key="1">
    <source>
        <dbReference type="SAM" id="SignalP"/>
    </source>
</evidence>
<feature type="signal peptide" evidence="1">
    <location>
        <begin position="1"/>
        <end position="20"/>
    </location>
</feature>
<comment type="caution">
    <text evidence="2">The sequence shown here is derived from an EMBL/GenBank/DDBJ whole genome shotgun (WGS) entry which is preliminary data.</text>
</comment>
<accession>A0ABR6EYR9</accession>
<evidence type="ECO:0000313" key="3">
    <source>
        <dbReference type="Proteomes" id="UP000636110"/>
    </source>
</evidence>